<evidence type="ECO:0000256" key="3">
    <source>
        <dbReference type="ARBA" id="ARBA00022692"/>
    </source>
</evidence>
<evidence type="ECO:0000256" key="4">
    <source>
        <dbReference type="ARBA" id="ARBA00022989"/>
    </source>
</evidence>
<feature type="transmembrane region" description="Helical" evidence="7">
    <location>
        <begin position="103"/>
        <end position="128"/>
    </location>
</feature>
<keyword evidence="4 7" id="KW-1133">Transmembrane helix</keyword>
<feature type="transmembrane region" description="Helical" evidence="7">
    <location>
        <begin position="257"/>
        <end position="278"/>
    </location>
</feature>
<reference evidence="9" key="1">
    <citation type="journal article" date="2019" name="Int. J. Syst. Evol. Microbiol.">
        <title>The Global Catalogue of Microorganisms (GCM) 10K type strain sequencing project: providing services to taxonomists for standard genome sequencing and annotation.</title>
        <authorList>
            <consortium name="The Broad Institute Genomics Platform"/>
            <consortium name="The Broad Institute Genome Sequencing Center for Infectious Disease"/>
            <person name="Wu L."/>
            <person name="Ma J."/>
        </authorList>
    </citation>
    <scope>NUCLEOTIDE SEQUENCE [LARGE SCALE GENOMIC DNA]</scope>
    <source>
        <strain evidence="9">CCUG 43114</strain>
    </source>
</reference>
<comment type="subcellular location">
    <subcellularLocation>
        <location evidence="1">Cell membrane</location>
        <topology evidence="1">Multi-pass membrane protein</topology>
    </subcellularLocation>
</comment>
<dbReference type="PANTHER" id="PTHR30213">
    <property type="entry name" value="INNER MEMBRANE PROTEIN YHJD"/>
    <property type="match status" value="1"/>
</dbReference>
<feature type="transmembrane region" description="Helical" evidence="7">
    <location>
        <begin position="32"/>
        <end position="62"/>
    </location>
</feature>
<accession>A0ABW0GKP8</accession>
<sequence length="369" mass="38269">MSSVVETAKGAVAAVMRSRPWRANERLGQSRGAFLSAGIAFYGVFAIFPLLVLGIAVLGYVAAGNEELQDEVIGFVQTGVPGLIGPDGIVSEADVRQAAGNRVAFGVTAAVGVVTLLLTGLGWVAALREGIRAMFRMPTLQLDPVRAKLFDLAVLLTLGVLVVTTALASVVTTSVNNRILDLLDLEQTPVTSVLSAGLVALFTLLLDTLLFTVLYRVLAHTDAPLRQVVSGAVVAAIGTAVLRQLVAYGFLLSGNVGGGFTFLTAFVPILLLFVWLNLTARVLLFGASWVAVGPTAPAAEEAPETDTAPTPSSRRPAPPPLPPALPVRWADRAVLGAGVVLGASAVALLQATGAALRAVTRGVARVRED</sequence>
<evidence type="ECO:0000256" key="6">
    <source>
        <dbReference type="SAM" id="MobiDB-lite"/>
    </source>
</evidence>
<dbReference type="PANTHER" id="PTHR30213:SF1">
    <property type="entry name" value="INNER MEMBRANE PROTEIN YHJD"/>
    <property type="match status" value="1"/>
</dbReference>
<keyword evidence="5 7" id="KW-0472">Membrane</keyword>
<evidence type="ECO:0000313" key="9">
    <source>
        <dbReference type="Proteomes" id="UP001596122"/>
    </source>
</evidence>
<dbReference type="Pfam" id="PF03631">
    <property type="entry name" value="Virul_fac_BrkB"/>
    <property type="match status" value="1"/>
</dbReference>
<name>A0ABW0GKP8_9MICO</name>
<dbReference type="Proteomes" id="UP001596122">
    <property type="component" value="Unassembled WGS sequence"/>
</dbReference>
<keyword evidence="2" id="KW-1003">Cell membrane</keyword>
<gene>
    <name evidence="8" type="ORF">ACFPJ6_05255</name>
</gene>
<dbReference type="RefSeq" id="WP_340267090.1">
    <property type="nucleotide sequence ID" value="NZ_JBBEOG010000001.1"/>
</dbReference>
<keyword evidence="3 7" id="KW-0812">Transmembrane</keyword>
<feature type="transmembrane region" description="Helical" evidence="7">
    <location>
        <begin position="192"/>
        <end position="217"/>
    </location>
</feature>
<feature type="region of interest" description="Disordered" evidence="6">
    <location>
        <begin position="298"/>
        <end position="322"/>
    </location>
</feature>
<keyword evidence="9" id="KW-1185">Reference proteome</keyword>
<feature type="transmembrane region" description="Helical" evidence="7">
    <location>
        <begin position="229"/>
        <end position="251"/>
    </location>
</feature>
<feature type="transmembrane region" description="Helical" evidence="7">
    <location>
        <begin position="149"/>
        <end position="172"/>
    </location>
</feature>
<comment type="caution">
    <text evidence="8">The sequence shown here is derived from an EMBL/GenBank/DDBJ whole genome shotgun (WGS) entry which is preliminary data.</text>
</comment>
<proteinExistence type="predicted"/>
<evidence type="ECO:0000313" key="8">
    <source>
        <dbReference type="EMBL" id="MFC5380189.1"/>
    </source>
</evidence>
<evidence type="ECO:0000256" key="1">
    <source>
        <dbReference type="ARBA" id="ARBA00004651"/>
    </source>
</evidence>
<evidence type="ECO:0000256" key="2">
    <source>
        <dbReference type="ARBA" id="ARBA00022475"/>
    </source>
</evidence>
<feature type="compositionally biased region" description="Low complexity" evidence="6">
    <location>
        <begin position="298"/>
        <end position="315"/>
    </location>
</feature>
<evidence type="ECO:0000256" key="5">
    <source>
        <dbReference type="ARBA" id="ARBA00023136"/>
    </source>
</evidence>
<dbReference type="EMBL" id="JBHSLD010000006">
    <property type="protein sequence ID" value="MFC5380189.1"/>
    <property type="molecule type" value="Genomic_DNA"/>
</dbReference>
<protein>
    <submittedName>
        <fullName evidence="8">YihY/virulence factor BrkB family protein</fullName>
    </submittedName>
</protein>
<organism evidence="8 9">
    <name type="scientific">Aquipuribacter nitratireducens</name>
    <dbReference type="NCBI Taxonomy" id="650104"/>
    <lineage>
        <taxon>Bacteria</taxon>
        <taxon>Bacillati</taxon>
        <taxon>Actinomycetota</taxon>
        <taxon>Actinomycetes</taxon>
        <taxon>Micrococcales</taxon>
        <taxon>Intrasporangiaceae</taxon>
        <taxon>Aquipuribacter</taxon>
    </lineage>
</organism>
<dbReference type="InterPro" id="IPR017039">
    <property type="entry name" value="Virul_fac_BrkB"/>
</dbReference>
<evidence type="ECO:0000256" key="7">
    <source>
        <dbReference type="SAM" id="Phobius"/>
    </source>
</evidence>